<dbReference type="EMBL" id="ML179213">
    <property type="protein sequence ID" value="THU94917.1"/>
    <property type="molecule type" value="Genomic_DNA"/>
</dbReference>
<sequence length="709" mass="80968">MPVLSMEELLNPEPGLSSSNCVSVQFGVKINRQTTLDQLYRYSRQTTFLEYPETSATEGVFIGHLIKMDTRDWSNLASHIAYSLGAPRGRISQMCSVLTDETGRSVQCMKTTSTCQGVKVCPYIPSTYKSSTHTTANREALKMQMDHQRNQSLSDPTRDVFEKTLAYWGSIRDKGCMARMQEDTQRTEAEKVEWDIIHRSPSKAKRGQISRVTCQGRIQISLKIYCSFQHRSQVDGRMLMTELETLACSSKFHIYEPIPEERQNCPWALIVCSGAHTHPIPIPSKTPSNLRKEILDLLHSFGYQLAGLTPRRLFRHPLTHSFLRQKIPALQSQDPTLTDLHPSLASSDHIKAYILQAQQQVFPEGTGWTGLQSLKNIQDSSLPVEQHYIRVMEEIRLSDSLDTGSEEGTDPVFAPTTSTSFRLVIFMTKTQSQKLSTVPYVQSDISFKRVANFMEFELLGRKDGRCLGAVKQRDWGFFFVNWQEPYLTEQTSMSNTSLFITWTHMITFIGWQDFVLLMFTETLISVEYQKRLGHDKVRSKFALQAMCWQKSKVPLNAWLAGDATTNPVESAHRDVYREGIQCSVVEAYLASKNFDFRRFTEEEIFEQTGISTRPGSTPATSIARSRVRKALSQQDQADKWDEKIISQNEKLQEAKKTVALAHERMNNANDPGKFRKRWEKASSDYQKMWLISEEISKSRKGSGKVSIQF</sequence>
<dbReference type="AlphaFoldDB" id="A0A4S8LYY6"/>
<evidence type="ECO:0000313" key="1">
    <source>
        <dbReference type="EMBL" id="THU94917.1"/>
    </source>
</evidence>
<proteinExistence type="predicted"/>
<dbReference type="Proteomes" id="UP000297245">
    <property type="component" value="Unassembled WGS sequence"/>
</dbReference>
<gene>
    <name evidence="1" type="ORF">K435DRAFT_798550</name>
</gene>
<protein>
    <submittedName>
        <fullName evidence="1">Uncharacterized protein</fullName>
    </submittedName>
</protein>
<reference evidence="1 2" key="1">
    <citation type="journal article" date="2019" name="Nat. Ecol. Evol.">
        <title>Megaphylogeny resolves global patterns of mushroom evolution.</title>
        <authorList>
            <person name="Varga T."/>
            <person name="Krizsan K."/>
            <person name="Foldi C."/>
            <person name="Dima B."/>
            <person name="Sanchez-Garcia M."/>
            <person name="Sanchez-Ramirez S."/>
            <person name="Szollosi G.J."/>
            <person name="Szarkandi J.G."/>
            <person name="Papp V."/>
            <person name="Albert L."/>
            <person name="Andreopoulos W."/>
            <person name="Angelini C."/>
            <person name="Antonin V."/>
            <person name="Barry K.W."/>
            <person name="Bougher N.L."/>
            <person name="Buchanan P."/>
            <person name="Buyck B."/>
            <person name="Bense V."/>
            <person name="Catcheside P."/>
            <person name="Chovatia M."/>
            <person name="Cooper J."/>
            <person name="Damon W."/>
            <person name="Desjardin D."/>
            <person name="Finy P."/>
            <person name="Geml J."/>
            <person name="Haridas S."/>
            <person name="Hughes K."/>
            <person name="Justo A."/>
            <person name="Karasinski D."/>
            <person name="Kautmanova I."/>
            <person name="Kiss B."/>
            <person name="Kocsube S."/>
            <person name="Kotiranta H."/>
            <person name="LaButti K.M."/>
            <person name="Lechner B.E."/>
            <person name="Liimatainen K."/>
            <person name="Lipzen A."/>
            <person name="Lukacs Z."/>
            <person name="Mihaltcheva S."/>
            <person name="Morgado L.N."/>
            <person name="Niskanen T."/>
            <person name="Noordeloos M.E."/>
            <person name="Ohm R.A."/>
            <person name="Ortiz-Santana B."/>
            <person name="Ovrebo C."/>
            <person name="Racz N."/>
            <person name="Riley R."/>
            <person name="Savchenko A."/>
            <person name="Shiryaev A."/>
            <person name="Soop K."/>
            <person name="Spirin V."/>
            <person name="Szebenyi C."/>
            <person name="Tomsovsky M."/>
            <person name="Tulloss R.E."/>
            <person name="Uehling J."/>
            <person name="Grigoriev I.V."/>
            <person name="Vagvolgyi C."/>
            <person name="Papp T."/>
            <person name="Martin F.M."/>
            <person name="Miettinen O."/>
            <person name="Hibbett D.S."/>
            <person name="Nagy L.G."/>
        </authorList>
    </citation>
    <scope>NUCLEOTIDE SEQUENCE [LARGE SCALE GENOMIC DNA]</scope>
    <source>
        <strain evidence="1 2">CBS 962.96</strain>
    </source>
</reference>
<keyword evidence="2" id="KW-1185">Reference proteome</keyword>
<organism evidence="1 2">
    <name type="scientific">Dendrothele bispora (strain CBS 962.96)</name>
    <dbReference type="NCBI Taxonomy" id="1314807"/>
    <lineage>
        <taxon>Eukaryota</taxon>
        <taxon>Fungi</taxon>
        <taxon>Dikarya</taxon>
        <taxon>Basidiomycota</taxon>
        <taxon>Agaricomycotina</taxon>
        <taxon>Agaricomycetes</taxon>
        <taxon>Agaricomycetidae</taxon>
        <taxon>Agaricales</taxon>
        <taxon>Agaricales incertae sedis</taxon>
        <taxon>Dendrothele</taxon>
    </lineage>
</organism>
<name>A0A4S8LYY6_DENBC</name>
<accession>A0A4S8LYY6</accession>
<dbReference type="OrthoDB" id="3268409at2759"/>
<evidence type="ECO:0000313" key="2">
    <source>
        <dbReference type="Proteomes" id="UP000297245"/>
    </source>
</evidence>